<protein>
    <submittedName>
        <fullName evidence="2">Uncharacterized protein</fullName>
    </submittedName>
</protein>
<proteinExistence type="predicted"/>
<name>A0A0A9C7Y9_ARUDO</name>
<reference evidence="2" key="2">
    <citation type="journal article" date="2015" name="Data Brief">
        <title>Shoot transcriptome of the giant reed, Arundo donax.</title>
        <authorList>
            <person name="Barrero R.A."/>
            <person name="Guerrero F.D."/>
            <person name="Moolhuijzen P."/>
            <person name="Goolsby J.A."/>
            <person name="Tidwell J."/>
            <person name="Bellgard S.E."/>
            <person name="Bellgard M.I."/>
        </authorList>
    </citation>
    <scope>NUCLEOTIDE SEQUENCE</scope>
    <source>
        <tissue evidence="2">Shoot tissue taken approximately 20 cm above the soil surface</tissue>
    </source>
</reference>
<evidence type="ECO:0000256" key="1">
    <source>
        <dbReference type="SAM" id="MobiDB-lite"/>
    </source>
</evidence>
<accession>A0A0A9C7Y9</accession>
<organism evidence="2">
    <name type="scientific">Arundo donax</name>
    <name type="common">Giant reed</name>
    <name type="synonym">Donax arundinaceus</name>
    <dbReference type="NCBI Taxonomy" id="35708"/>
    <lineage>
        <taxon>Eukaryota</taxon>
        <taxon>Viridiplantae</taxon>
        <taxon>Streptophyta</taxon>
        <taxon>Embryophyta</taxon>
        <taxon>Tracheophyta</taxon>
        <taxon>Spermatophyta</taxon>
        <taxon>Magnoliopsida</taxon>
        <taxon>Liliopsida</taxon>
        <taxon>Poales</taxon>
        <taxon>Poaceae</taxon>
        <taxon>PACMAD clade</taxon>
        <taxon>Arundinoideae</taxon>
        <taxon>Arundineae</taxon>
        <taxon>Arundo</taxon>
    </lineage>
</organism>
<feature type="region of interest" description="Disordered" evidence="1">
    <location>
        <begin position="1"/>
        <end position="24"/>
    </location>
</feature>
<dbReference type="AlphaFoldDB" id="A0A0A9C7Y9"/>
<reference evidence="2" key="1">
    <citation type="submission" date="2014-09" db="EMBL/GenBank/DDBJ databases">
        <authorList>
            <person name="Magalhaes I.L.F."/>
            <person name="Oliveira U."/>
            <person name="Santos F.R."/>
            <person name="Vidigal T.H.D.A."/>
            <person name="Brescovit A.D."/>
            <person name="Santos A.J."/>
        </authorList>
    </citation>
    <scope>NUCLEOTIDE SEQUENCE</scope>
    <source>
        <tissue evidence="2">Shoot tissue taken approximately 20 cm above the soil surface</tissue>
    </source>
</reference>
<evidence type="ECO:0000313" key="2">
    <source>
        <dbReference type="EMBL" id="JAD71661.1"/>
    </source>
</evidence>
<dbReference type="EMBL" id="GBRH01226234">
    <property type="protein sequence ID" value="JAD71661.1"/>
    <property type="molecule type" value="Transcribed_RNA"/>
</dbReference>
<sequence length="24" mass="2580">MGETGATPRNPSPLLGRERRNAAQ</sequence>